<proteinExistence type="predicted"/>
<sequence>MEQIVKDALDEAVERFCNGEKQSDDIILATVSAAISVDGFQQGDEVELSQFQLADPPISWRVKMQVEAGDVVRIVLSELFARDMARLRVQGTVHLSRRDDLMDNGGDADGDVDLGADSNESTCSSSSRPSQAARDHPLRGQRSPVVVVTDHPITIASVHRSAVSQVGVHMASFYLQPGQHLQDADKGDSSEEERCTEAADCDEVSLQMLARLSADFGHLLSTQGSSDVVLRVGELPVKAHKAVLVARSEVFRQLLEQDDRQGDDAAPPSSLQQLRIADAPREAFLKVLRYMYTADVSALSDCETDVLVLAARFGLTDLADECCRRLLVALDADNGLALDLLAFAEQHGVAALKARALLVVVEHLGEVTATQRWRDYKQRMPSLAADLLETAARVLVLRKP</sequence>
<gene>
    <name evidence="4" type="primary">LOC117639708</name>
</gene>
<feature type="region of interest" description="Disordered" evidence="1">
    <location>
        <begin position="98"/>
        <end position="143"/>
    </location>
</feature>
<dbReference type="Gene3D" id="1.25.40.420">
    <property type="match status" value="1"/>
</dbReference>
<dbReference type="SMART" id="SM00225">
    <property type="entry name" value="BTB"/>
    <property type="match status" value="1"/>
</dbReference>
<organism evidence="4">
    <name type="scientific">Thrips palmi</name>
    <name type="common">Melon thrips</name>
    <dbReference type="NCBI Taxonomy" id="161013"/>
    <lineage>
        <taxon>Eukaryota</taxon>
        <taxon>Metazoa</taxon>
        <taxon>Ecdysozoa</taxon>
        <taxon>Arthropoda</taxon>
        <taxon>Hexapoda</taxon>
        <taxon>Insecta</taxon>
        <taxon>Pterygota</taxon>
        <taxon>Neoptera</taxon>
        <taxon>Paraneoptera</taxon>
        <taxon>Thysanoptera</taxon>
        <taxon>Terebrantia</taxon>
        <taxon>Thripoidea</taxon>
        <taxon>Thripidae</taxon>
        <taxon>Thrips</taxon>
    </lineage>
</organism>
<dbReference type="AlphaFoldDB" id="A0A6P8Y4V1"/>
<evidence type="ECO:0000256" key="1">
    <source>
        <dbReference type="SAM" id="MobiDB-lite"/>
    </source>
</evidence>
<dbReference type="PROSITE" id="PS50097">
    <property type="entry name" value="BTB"/>
    <property type="match status" value="1"/>
</dbReference>
<dbReference type="SUPFAM" id="SSF54695">
    <property type="entry name" value="POZ domain"/>
    <property type="match status" value="1"/>
</dbReference>
<evidence type="ECO:0000259" key="2">
    <source>
        <dbReference type="PROSITE" id="PS50097"/>
    </source>
</evidence>
<feature type="domain" description="BTB" evidence="2">
    <location>
        <begin position="226"/>
        <end position="300"/>
    </location>
</feature>
<dbReference type="Proteomes" id="UP000515158">
    <property type="component" value="Unplaced"/>
</dbReference>
<dbReference type="KEGG" id="tpal:117639708"/>
<dbReference type="PANTHER" id="PTHR24413">
    <property type="entry name" value="SPECKLE-TYPE POZ PROTEIN"/>
    <property type="match status" value="1"/>
</dbReference>
<dbReference type="InterPro" id="IPR011333">
    <property type="entry name" value="SKP1/BTB/POZ_sf"/>
</dbReference>
<keyword evidence="3" id="KW-1185">Reference proteome</keyword>
<feature type="compositionally biased region" description="Polar residues" evidence="1">
    <location>
        <begin position="118"/>
        <end position="130"/>
    </location>
</feature>
<evidence type="ECO:0000313" key="3">
    <source>
        <dbReference type="Proteomes" id="UP000515158"/>
    </source>
</evidence>
<accession>A0A6P8Y4V1</accession>
<evidence type="ECO:0000313" key="4">
    <source>
        <dbReference type="RefSeq" id="XP_034231475.1"/>
    </source>
</evidence>
<name>A0A6P8Y4V1_THRPL</name>
<dbReference type="InParanoid" id="A0A6P8Y4V1"/>
<reference evidence="4" key="1">
    <citation type="submission" date="2025-08" db="UniProtKB">
        <authorList>
            <consortium name="RefSeq"/>
        </authorList>
    </citation>
    <scope>IDENTIFICATION</scope>
    <source>
        <tissue evidence="4">Total insect</tissue>
    </source>
</reference>
<dbReference type="OrthoDB" id="6431385at2759"/>
<dbReference type="GeneID" id="117639708"/>
<dbReference type="Gene3D" id="3.30.710.10">
    <property type="entry name" value="Potassium Channel Kv1.1, Chain A"/>
    <property type="match status" value="1"/>
</dbReference>
<protein>
    <submittedName>
        <fullName evidence="4">Uncharacterized protein LOC117639708</fullName>
    </submittedName>
</protein>
<dbReference type="RefSeq" id="XP_034231475.1">
    <property type="nucleotide sequence ID" value="XM_034375584.1"/>
</dbReference>
<dbReference type="InterPro" id="IPR000210">
    <property type="entry name" value="BTB/POZ_dom"/>
</dbReference>
<dbReference type="Pfam" id="PF00651">
    <property type="entry name" value="BTB"/>
    <property type="match status" value="1"/>
</dbReference>